<dbReference type="Proteomes" id="UP000030023">
    <property type="component" value="Unassembled WGS sequence"/>
</dbReference>
<dbReference type="EMBL" id="AXCV01000419">
    <property type="protein sequence ID" value="KGO27503.1"/>
    <property type="molecule type" value="Genomic_DNA"/>
</dbReference>
<evidence type="ECO:0000313" key="2">
    <source>
        <dbReference type="Proteomes" id="UP000030023"/>
    </source>
</evidence>
<organism evidence="1 2">
    <name type="scientific">Oenococcus alcoholitolerans</name>
    <dbReference type="NCBI Taxonomy" id="931074"/>
    <lineage>
        <taxon>Bacteria</taxon>
        <taxon>Bacillati</taxon>
        <taxon>Bacillota</taxon>
        <taxon>Bacilli</taxon>
        <taxon>Lactobacillales</taxon>
        <taxon>Lactobacillaceae</taxon>
        <taxon>Oenococcus</taxon>
    </lineage>
</organism>
<protein>
    <submittedName>
        <fullName evidence="1">Uncharacterized protein</fullName>
    </submittedName>
</protein>
<accession>A0ABR4XPG7</accession>
<name>A0ABR4XPG7_9LACO</name>
<sequence>MQLTIKVPELDNKEFNFSDSTKNIKLITKLMKKSFEAQVQAEQESDEKLPD</sequence>
<feature type="non-terminal residue" evidence="1">
    <location>
        <position position="51"/>
    </location>
</feature>
<gene>
    <name evidence="1" type="ORF">Q757_07865</name>
</gene>
<evidence type="ECO:0000313" key="1">
    <source>
        <dbReference type="EMBL" id="KGO27503.1"/>
    </source>
</evidence>
<keyword evidence="2" id="KW-1185">Reference proteome</keyword>
<comment type="caution">
    <text evidence="1">The sequence shown here is derived from an EMBL/GenBank/DDBJ whole genome shotgun (WGS) entry which is preliminary data.</text>
</comment>
<reference evidence="1 2" key="1">
    <citation type="journal article" date="2014" name="Antonie Van Leeuwenhoek">
        <title>Oenococcus alcoholitolerans sp. nov., a lactic acid bacteria isolated from cachaca and ethanol fermentation processes.</title>
        <authorList>
            <person name="Badotti F."/>
            <person name="Moreira A.P."/>
            <person name="Tonon L.A."/>
            <person name="de Lucena B.T."/>
            <person name="Gomes Fde C."/>
            <person name="Kruger R."/>
            <person name="Thompson C.C."/>
            <person name="de Morais M.A.Jr."/>
            <person name="Rosa C.A."/>
            <person name="Thompson F.L."/>
        </authorList>
    </citation>
    <scope>NUCLEOTIDE SEQUENCE [LARGE SCALE GENOMIC DNA]</scope>
    <source>
        <strain evidence="1 2">UFRJ-M7.2.18</strain>
    </source>
</reference>
<proteinExistence type="predicted"/>